<comment type="subcellular location">
    <subcellularLocation>
        <location evidence="1">Membrane</location>
        <topology evidence="1">Multi-pass membrane protein</topology>
    </subcellularLocation>
</comment>
<keyword evidence="2 5" id="KW-0812">Transmembrane</keyword>
<sequence>MSGLDIVIAVVVLIGLWRGFQVGLIKTAVGLVGWFIALIAATRLASVIAPQLSGFVENPVLQMAMAFLLVVIVILAIMHLVAFVFSGVLKTLRLGVLDKMAGGVLGAAKNVLMVLVMLSVSAPLLVQLPQWQSSILAPELLPYAPMAKTLASDMLGVAWDQINQS</sequence>
<dbReference type="PANTHER" id="PTHR36926">
    <property type="entry name" value="COLICIN V PRODUCTION PROTEIN"/>
    <property type="match status" value="1"/>
</dbReference>
<gene>
    <name evidence="6" type="ORF">AOC03_02100</name>
</gene>
<dbReference type="GO" id="GO:0009403">
    <property type="term" value="P:toxin biosynthetic process"/>
    <property type="evidence" value="ECO:0007669"/>
    <property type="project" value="InterPro"/>
</dbReference>
<evidence type="ECO:0000313" key="6">
    <source>
        <dbReference type="EMBL" id="ALF58990.1"/>
    </source>
</evidence>
<reference evidence="6 7" key="1">
    <citation type="submission" date="2015-09" db="EMBL/GenBank/DDBJ databases">
        <title>Complete genome of Psychrobacter urativorans R10.10B.</title>
        <authorList>
            <person name="See-Too W.S."/>
            <person name="Chan K.G."/>
        </authorList>
    </citation>
    <scope>NUCLEOTIDE SEQUENCE [LARGE SCALE GENOMIC DNA]</scope>
    <source>
        <strain evidence="6 7">R10.10B</strain>
    </source>
</reference>
<organism evidence="6 7">
    <name type="scientific">Psychrobacter urativorans</name>
    <dbReference type="NCBI Taxonomy" id="45610"/>
    <lineage>
        <taxon>Bacteria</taxon>
        <taxon>Pseudomonadati</taxon>
        <taxon>Pseudomonadota</taxon>
        <taxon>Gammaproteobacteria</taxon>
        <taxon>Moraxellales</taxon>
        <taxon>Moraxellaceae</taxon>
        <taxon>Psychrobacter</taxon>
    </lineage>
</organism>
<keyword evidence="3 5" id="KW-1133">Transmembrane helix</keyword>
<feature type="transmembrane region" description="Helical" evidence="5">
    <location>
        <begin position="101"/>
        <end position="126"/>
    </location>
</feature>
<proteinExistence type="predicted"/>
<name>A0A0M4T146_9GAMM</name>
<dbReference type="PANTHER" id="PTHR36926:SF1">
    <property type="entry name" value="COLICIN V PRODUCTION PROTEIN"/>
    <property type="match status" value="1"/>
</dbReference>
<dbReference type="InterPro" id="IPR003825">
    <property type="entry name" value="Colicin-V_CvpA"/>
</dbReference>
<dbReference type="STRING" id="45610.AOC03_02100"/>
<keyword evidence="4 5" id="KW-0472">Membrane</keyword>
<evidence type="ECO:0000256" key="4">
    <source>
        <dbReference type="ARBA" id="ARBA00023136"/>
    </source>
</evidence>
<feature type="transmembrane region" description="Helical" evidence="5">
    <location>
        <begin position="6"/>
        <end position="24"/>
    </location>
</feature>
<feature type="transmembrane region" description="Helical" evidence="5">
    <location>
        <begin position="31"/>
        <end position="52"/>
    </location>
</feature>
<dbReference type="OrthoDB" id="9810601at2"/>
<dbReference type="EMBL" id="CP012678">
    <property type="protein sequence ID" value="ALF58990.1"/>
    <property type="molecule type" value="Genomic_DNA"/>
</dbReference>
<evidence type="ECO:0000256" key="1">
    <source>
        <dbReference type="ARBA" id="ARBA00004141"/>
    </source>
</evidence>
<dbReference type="InterPro" id="IPR052719">
    <property type="entry name" value="CvpA-like"/>
</dbReference>
<dbReference type="RefSeq" id="WP_062533386.1">
    <property type="nucleotide sequence ID" value="NZ_CP012678.1"/>
</dbReference>
<feature type="transmembrane region" description="Helical" evidence="5">
    <location>
        <begin position="64"/>
        <end position="89"/>
    </location>
</feature>
<evidence type="ECO:0000256" key="2">
    <source>
        <dbReference type="ARBA" id="ARBA00022692"/>
    </source>
</evidence>
<dbReference type="Proteomes" id="UP000059847">
    <property type="component" value="Chromosome"/>
</dbReference>
<evidence type="ECO:0000313" key="7">
    <source>
        <dbReference type="Proteomes" id="UP000059847"/>
    </source>
</evidence>
<accession>A0A0M4T146</accession>
<dbReference type="KEGG" id="pur:AOC03_02100"/>
<dbReference type="AlphaFoldDB" id="A0A0M4T146"/>
<keyword evidence="7" id="KW-1185">Reference proteome</keyword>
<dbReference type="GO" id="GO:0016020">
    <property type="term" value="C:membrane"/>
    <property type="evidence" value="ECO:0007669"/>
    <property type="project" value="UniProtKB-SubCell"/>
</dbReference>
<dbReference type="Pfam" id="PF02674">
    <property type="entry name" value="Colicin_V"/>
    <property type="match status" value="1"/>
</dbReference>
<evidence type="ECO:0000256" key="3">
    <source>
        <dbReference type="ARBA" id="ARBA00022989"/>
    </source>
</evidence>
<protein>
    <submittedName>
        <fullName evidence="6">Colicin V production protein</fullName>
    </submittedName>
</protein>
<evidence type="ECO:0000256" key="5">
    <source>
        <dbReference type="SAM" id="Phobius"/>
    </source>
</evidence>